<reference evidence="4 5" key="1">
    <citation type="submission" date="2017-10" db="EMBL/GenBank/DDBJ databases">
        <title>The draft genome sequence of Lewinella marina KCTC 32374.</title>
        <authorList>
            <person name="Wang K."/>
        </authorList>
    </citation>
    <scope>NUCLEOTIDE SEQUENCE [LARGE SCALE GENOMIC DNA]</scope>
    <source>
        <strain evidence="4 5">MKG-38</strain>
    </source>
</reference>
<dbReference type="Proteomes" id="UP000226437">
    <property type="component" value="Unassembled WGS sequence"/>
</dbReference>
<dbReference type="PROSITE" id="PS50977">
    <property type="entry name" value="HTH_TETR_2"/>
    <property type="match status" value="1"/>
</dbReference>
<organism evidence="4 5">
    <name type="scientific">Neolewinella marina</name>
    <dbReference type="NCBI Taxonomy" id="438751"/>
    <lineage>
        <taxon>Bacteria</taxon>
        <taxon>Pseudomonadati</taxon>
        <taxon>Bacteroidota</taxon>
        <taxon>Saprospiria</taxon>
        <taxon>Saprospirales</taxon>
        <taxon>Lewinellaceae</taxon>
        <taxon>Neolewinella</taxon>
    </lineage>
</organism>
<name>A0A2G0CGY2_9BACT</name>
<dbReference type="InterPro" id="IPR036271">
    <property type="entry name" value="Tet_transcr_reg_TetR-rel_C_sf"/>
</dbReference>
<accession>A0A2G0CGY2</accession>
<dbReference type="SUPFAM" id="SSF48498">
    <property type="entry name" value="Tetracyclin repressor-like, C-terminal domain"/>
    <property type="match status" value="1"/>
</dbReference>
<protein>
    <recommendedName>
        <fullName evidence="3">HTH tetR-type domain-containing protein</fullName>
    </recommendedName>
</protein>
<evidence type="ECO:0000256" key="2">
    <source>
        <dbReference type="PROSITE-ProRule" id="PRU00335"/>
    </source>
</evidence>
<dbReference type="EMBL" id="PDLO01000002">
    <property type="protein sequence ID" value="PHK99218.1"/>
    <property type="molecule type" value="Genomic_DNA"/>
</dbReference>
<evidence type="ECO:0000259" key="3">
    <source>
        <dbReference type="PROSITE" id="PS50977"/>
    </source>
</evidence>
<gene>
    <name evidence="4" type="ORF">CGL56_07105</name>
</gene>
<dbReference type="Pfam" id="PF00440">
    <property type="entry name" value="TetR_N"/>
    <property type="match status" value="1"/>
</dbReference>
<feature type="DNA-binding region" description="H-T-H motif" evidence="2">
    <location>
        <begin position="28"/>
        <end position="47"/>
    </location>
</feature>
<evidence type="ECO:0000313" key="5">
    <source>
        <dbReference type="Proteomes" id="UP000226437"/>
    </source>
</evidence>
<dbReference type="PANTHER" id="PTHR30328:SF54">
    <property type="entry name" value="HTH-TYPE TRANSCRIPTIONAL REPRESSOR SCO4008"/>
    <property type="match status" value="1"/>
</dbReference>
<dbReference type="SUPFAM" id="SSF46689">
    <property type="entry name" value="Homeodomain-like"/>
    <property type="match status" value="1"/>
</dbReference>
<keyword evidence="5" id="KW-1185">Reference proteome</keyword>
<dbReference type="InterPro" id="IPR050109">
    <property type="entry name" value="HTH-type_TetR-like_transc_reg"/>
</dbReference>
<dbReference type="InterPro" id="IPR009057">
    <property type="entry name" value="Homeodomain-like_sf"/>
</dbReference>
<keyword evidence="1 2" id="KW-0238">DNA-binding</keyword>
<feature type="domain" description="HTH tetR-type" evidence="3">
    <location>
        <begin position="5"/>
        <end position="65"/>
    </location>
</feature>
<dbReference type="GO" id="GO:0003677">
    <property type="term" value="F:DNA binding"/>
    <property type="evidence" value="ECO:0007669"/>
    <property type="project" value="UniProtKB-UniRule"/>
</dbReference>
<comment type="caution">
    <text evidence="4">The sequence shown here is derived from an EMBL/GenBank/DDBJ whole genome shotgun (WGS) entry which is preliminary data.</text>
</comment>
<dbReference type="Gene3D" id="1.10.357.10">
    <property type="entry name" value="Tetracycline Repressor, domain 2"/>
    <property type="match status" value="1"/>
</dbReference>
<dbReference type="PANTHER" id="PTHR30328">
    <property type="entry name" value="TRANSCRIPTIONAL REPRESSOR"/>
    <property type="match status" value="1"/>
</dbReference>
<sequence>MNATNKEVLKLVESARDLFMRLGIRSVSMDDIARELGISKKTLYQTVANKEELIQLVLDHGMEEDVRTLEHNRTESTDAIEELLNNSRYFVRQMRKVSPTTMHDLRKYYPEIFHGKVEAHQHHFLRQVMENLQRGKAEGLYREDIDPEVIANLYVGMTMMVVDRGVFPALERPLSDILLQHSTYHFYGIVNEAGRHRLQEYLKEEELS</sequence>
<dbReference type="Gene3D" id="1.10.10.60">
    <property type="entry name" value="Homeodomain-like"/>
    <property type="match status" value="1"/>
</dbReference>
<proteinExistence type="predicted"/>
<dbReference type="PRINTS" id="PR00455">
    <property type="entry name" value="HTHTETR"/>
</dbReference>
<dbReference type="AlphaFoldDB" id="A0A2G0CGY2"/>
<evidence type="ECO:0000256" key="1">
    <source>
        <dbReference type="ARBA" id="ARBA00023125"/>
    </source>
</evidence>
<dbReference type="InterPro" id="IPR001647">
    <property type="entry name" value="HTH_TetR"/>
</dbReference>
<evidence type="ECO:0000313" key="4">
    <source>
        <dbReference type="EMBL" id="PHK99218.1"/>
    </source>
</evidence>